<dbReference type="AlphaFoldDB" id="G5GI98"/>
<dbReference type="STRING" id="679200.HMPREF9333_01288"/>
<evidence type="ECO:0000256" key="2">
    <source>
        <dbReference type="SAM" id="Phobius"/>
    </source>
</evidence>
<keyword evidence="2" id="KW-0812">Transmembrane</keyword>
<feature type="transmembrane region" description="Helical" evidence="2">
    <location>
        <begin position="233"/>
        <end position="254"/>
    </location>
</feature>
<evidence type="ECO:0000313" key="5">
    <source>
        <dbReference type="Proteomes" id="UP000003011"/>
    </source>
</evidence>
<gene>
    <name evidence="4" type="ORF">HMPREF9333_01288</name>
</gene>
<dbReference type="RefSeq" id="WP_005540823.1">
    <property type="nucleotide sequence ID" value="NZ_JH378832.1"/>
</dbReference>
<keyword evidence="2" id="KW-0472">Membrane</keyword>
<evidence type="ECO:0008006" key="6">
    <source>
        <dbReference type="Google" id="ProtNLM"/>
    </source>
</evidence>
<keyword evidence="2" id="KW-1133">Transmembrane helix</keyword>
<dbReference type="EMBL" id="ACZL01000021">
    <property type="protein sequence ID" value="EHI55573.1"/>
    <property type="molecule type" value="Genomic_DNA"/>
</dbReference>
<dbReference type="OrthoDB" id="1997971at2"/>
<evidence type="ECO:0000313" key="4">
    <source>
        <dbReference type="EMBL" id="EHI55573.1"/>
    </source>
</evidence>
<reference evidence="4 5" key="1">
    <citation type="submission" date="2011-08" db="EMBL/GenBank/DDBJ databases">
        <title>The Genome Sequence of Johnsonella ignava ATCC 51276.</title>
        <authorList>
            <consortium name="The Broad Institute Genome Sequencing Platform"/>
            <person name="Earl A."/>
            <person name="Ward D."/>
            <person name="Feldgarden M."/>
            <person name="Gevers D."/>
            <person name="Izard J."/>
            <person name="Blanton J.M."/>
            <person name="Baranova O.V."/>
            <person name="Dewhirst F.E."/>
            <person name="Young S.K."/>
            <person name="Zeng Q."/>
            <person name="Gargeya S."/>
            <person name="Fitzgerald M."/>
            <person name="Haas B."/>
            <person name="Abouelleil A."/>
            <person name="Alvarado L."/>
            <person name="Arachchi H.M."/>
            <person name="Berlin A."/>
            <person name="Brown A."/>
            <person name="Chapman S.B."/>
            <person name="Chen Z."/>
            <person name="Dunbar C."/>
            <person name="Freedman E."/>
            <person name="Gearin G."/>
            <person name="Gellesch M."/>
            <person name="Goldberg J."/>
            <person name="Griggs A."/>
            <person name="Gujja S."/>
            <person name="Heiman D."/>
            <person name="Howarth C."/>
            <person name="Larson L."/>
            <person name="Lui A."/>
            <person name="MacDonald P.J.P."/>
            <person name="Montmayeur A."/>
            <person name="Murphy C."/>
            <person name="Neiman D."/>
            <person name="Pearson M."/>
            <person name="Priest M."/>
            <person name="Roberts A."/>
            <person name="Saif S."/>
            <person name="Shea T."/>
            <person name="Shenoy N."/>
            <person name="Sisk P."/>
            <person name="Stolte C."/>
            <person name="Sykes S."/>
            <person name="Wortman J."/>
            <person name="Nusbaum C."/>
            <person name="Birren B."/>
        </authorList>
    </citation>
    <scope>NUCLEOTIDE SEQUENCE [LARGE SCALE GENOMIC DNA]</scope>
    <source>
        <strain evidence="4 5">ATCC 51276</strain>
    </source>
</reference>
<evidence type="ECO:0000256" key="3">
    <source>
        <dbReference type="SAM" id="SignalP"/>
    </source>
</evidence>
<keyword evidence="3" id="KW-0732">Signal</keyword>
<protein>
    <recommendedName>
        <fullName evidence="6">Ig-like domain-containing protein</fullName>
    </recommendedName>
</protein>
<feature type="region of interest" description="Disordered" evidence="1">
    <location>
        <begin position="126"/>
        <end position="193"/>
    </location>
</feature>
<feature type="chain" id="PRO_5039199352" description="Ig-like domain-containing protein" evidence="3">
    <location>
        <begin position="29"/>
        <end position="277"/>
    </location>
</feature>
<proteinExistence type="predicted"/>
<feature type="signal peptide" evidence="3">
    <location>
        <begin position="1"/>
        <end position="28"/>
    </location>
</feature>
<keyword evidence="5" id="KW-1185">Reference proteome</keyword>
<dbReference type="Proteomes" id="UP000003011">
    <property type="component" value="Unassembled WGS sequence"/>
</dbReference>
<comment type="caution">
    <text evidence="4">The sequence shown here is derived from an EMBL/GenBank/DDBJ whole genome shotgun (WGS) entry which is preliminary data.</text>
</comment>
<dbReference type="HOGENOM" id="CLU_1003911_0_0_9"/>
<name>G5GI98_9FIRM</name>
<accession>G5GI98</accession>
<feature type="compositionally biased region" description="Basic and acidic residues" evidence="1">
    <location>
        <begin position="165"/>
        <end position="177"/>
    </location>
</feature>
<organism evidence="4 5">
    <name type="scientific">Johnsonella ignava ATCC 51276</name>
    <dbReference type="NCBI Taxonomy" id="679200"/>
    <lineage>
        <taxon>Bacteria</taxon>
        <taxon>Bacillati</taxon>
        <taxon>Bacillota</taxon>
        <taxon>Clostridia</taxon>
        <taxon>Lachnospirales</taxon>
        <taxon>Lachnospiraceae</taxon>
        <taxon>Johnsonella</taxon>
    </lineage>
</organism>
<evidence type="ECO:0000256" key="1">
    <source>
        <dbReference type="SAM" id="MobiDB-lite"/>
    </source>
</evidence>
<sequence length="277" mass="31222">MIVKKSNYSWILIFAFILCMYAAFEVNAQTCDEGEHKFKVTLVHKAGEHTPGERVYTCEICGYSYSEEISPTGHVWSEWVVDKEPTLNLPGHRYRYCIKYSHKAHYQEEEIPPLADSTQKDILTGNKTVKNAKPGIGSGGIKNKSERGLSVPKGKKSANSPPFLIKKDTKTSDKMPPDSEENSVPSSEEYTTKEDTDKMLFKDPVLAASDIERNNPLAFILSTLPGNINIIDVMASITAIGTAFWYVIVLEPLYNALKWIKKKKAQADRRIEKSQER</sequence>